<evidence type="ECO:0000313" key="1">
    <source>
        <dbReference type="EMBL" id="KAK2823753.1"/>
    </source>
</evidence>
<dbReference type="EMBL" id="JAVHJS010000021">
    <property type="protein sequence ID" value="KAK2823753.1"/>
    <property type="molecule type" value="Genomic_DNA"/>
</dbReference>
<reference evidence="1" key="1">
    <citation type="submission" date="2023-08" db="EMBL/GenBank/DDBJ databases">
        <title>Pelteobagrus vachellii genome.</title>
        <authorList>
            <person name="Liu H."/>
        </authorList>
    </citation>
    <scope>NUCLEOTIDE SEQUENCE</scope>
    <source>
        <strain evidence="1">PRFRI_2022a</strain>
        <tissue evidence="1">Muscle</tissue>
    </source>
</reference>
<organism evidence="1 2">
    <name type="scientific">Tachysurus vachellii</name>
    <name type="common">Darkbarbel catfish</name>
    <name type="synonym">Pelteobagrus vachellii</name>
    <dbReference type="NCBI Taxonomy" id="175792"/>
    <lineage>
        <taxon>Eukaryota</taxon>
        <taxon>Metazoa</taxon>
        <taxon>Chordata</taxon>
        <taxon>Craniata</taxon>
        <taxon>Vertebrata</taxon>
        <taxon>Euteleostomi</taxon>
        <taxon>Actinopterygii</taxon>
        <taxon>Neopterygii</taxon>
        <taxon>Teleostei</taxon>
        <taxon>Ostariophysi</taxon>
        <taxon>Siluriformes</taxon>
        <taxon>Bagridae</taxon>
        <taxon>Tachysurus</taxon>
    </lineage>
</organism>
<proteinExistence type="predicted"/>
<comment type="caution">
    <text evidence="1">The sequence shown here is derived from an EMBL/GenBank/DDBJ whole genome shotgun (WGS) entry which is preliminary data.</text>
</comment>
<name>A0AA88LTK3_TACVA</name>
<accession>A0AA88LTK3</accession>
<gene>
    <name evidence="1" type="ORF">Q7C36_020353</name>
</gene>
<protein>
    <submittedName>
        <fullName evidence="1">Uncharacterized protein</fullName>
    </submittedName>
</protein>
<sequence length="150" mass="17045">MCSAWLKVHKSLNSFSMYDKYAERNSCNIDMMTEVKAKERISDLPPNRDRMKASCSQAVICVTPWCSCFFDSEDGLIDSNSITKFLEGKTFGMTDRKKNQRNPCGHFSFSVGETLDRSFGIECQNDVCVDRPDKVKDINESPEETAEIES</sequence>
<dbReference type="AlphaFoldDB" id="A0AA88LTK3"/>
<keyword evidence="2" id="KW-1185">Reference proteome</keyword>
<evidence type="ECO:0000313" key="2">
    <source>
        <dbReference type="Proteomes" id="UP001187315"/>
    </source>
</evidence>
<dbReference type="Proteomes" id="UP001187315">
    <property type="component" value="Unassembled WGS sequence"/>
</dbReference>